<reference evidence="4 5" key="1">
    <citation type="journal article" date="2016" name="Genome Biol. Evol.">
        <title>Gene Family Evolution Reflects Adaptation to Soil Environmental Stressors in the Genome of the Collembolan Orchesella cincta.</title>
        <authorList>
            <person name="Faddeeva-Vakhrusheva A."/>
            <person name="Derks M.F."/>
            <person name="Anvar S.Y."/>
            <person name="Agamennone V."/>
            <person name="Suring W."/>
            <person name="Smit S."/>
            <person name="van Straalen N.M."/>
            <person name="Roelofs D."/>
        </authorList>
    </citation>
    <scope>NUCLEOTIDE SEQUENCE [LARGE SCALE GENOMIC DNA]</scope>
    <source>
        <tissue evidence="4">Mixed pool</tissue>
    </source>
</reference>
<dbReference type="GO" id="GO:0031146">
    <property type="term" value="P:SCF-dependent proteasomal ubiquitin-dependent protein catabolic process"/>
    <property type="evidence" value="ECO:0007669"/>
    <property type="project" value="TreeGrafter"/>
</dbReference>
<name>A0A1D2M8J4_ORCCI</name>
<dbReference type="InterPro" id="IPR008979">
    <property type="entry name" value="Galactose-bd-like_sf"/>
</dbReference>
<evidence type="ECO:0000256" key="1">
    <source>
        <dbReference type="SAM" id="MobiDB-lite"/>
    </source>
</evidence>
<dbReference type="FunFam" id="2.60.120.260:FF:000012">
    <property type="entry name" value="F-box only protein 2"/>
    <property type="match status" value="1"/>
</dbReference>
<dbReference type="Proteomes" id="UP000094527">
    <property type="component" value="Unassembled WGS sequence"/>
</dbReference>
<evidence type="ECO:0000313" key="4">
    <source>
        <dbReference type="EMBL" id="ODM89298.1"/>
    </source>
</evidence>
<protein>
    <submittedName>
        <fullName evidence="4">F-box only protein 6</fullName>
    </submittedName>
</protein>
<accession>A0A1D2M8J4</accession>
<feature type="region of interest" description="Disordered" evidence="1">
    <location>
        <begin position="313"/>
        <end position="338"/>
    </location>
</feature>
<dbReference type="STRING" id="48709.A0A1D2M8J4"/>
<dbReference type="Pfam" id="PF04300">
    <property type="entry name" value="FBA"/>
    <property type="match status" value="1"/>
</dbReference>
<dbReference type="SUPFAM" id="SSF49785">
    <property type="entry name" value="Galactose-binding domain-like"/>
    <property type="match status" value="1"/>
</dbReference>
<dbReference type="PANTHER" id="PTHR12125">
    <property type="entry name" value="F-BOX ONLY PROTEIN 6-LIKE PROTEIN"/>
    <property type="match status" value="1"/>
</dbReference>
<comment type="caution">
    <text evidence="4">The sequence shown here is derived from an EMBL/GenBank/DDBJ whole genome shotgun (WGS) entry which is preliminary data.</text>
</comment>
<evidence type="ECO:0000259" key="3">
    <source>
        <dbReference type="PROSITE" id="PS51114"/>
    </source>
</evidence>
<dbReference type="InterPro" id="IPR001810">
    <property type="entry name" value="F-box_dom"/>
</dbReference>
<dbReference type="InterPro" id="IPR039752">
    <property type="entry name" value="F-box_only"/>
</dbReference>
<evidence type="ECO:0000313" key="5">
    <source>
        <dbReference type="Proteomes" id="UP000094527"/>
    </source>
</evidence>
<feature type="domain" description="F-box" evidence="2">
    <location>
        <begin position="6"/>
        <end position="52"/>
    </location>
</feature>
<dbReference type="GO" id="GO:0036503">
    <property type="term" value="P:ERAD pathway"/>
    <property type="evidence" value="ECO:0007669"/>
    <property type="project" value="TreeGrafter"/>
</dbReference>
<proteinExistence type="predicted"/>
<dbReference type="AlphaFoldDB" id="A0A1D2M8J4"/>
<organism evidence="4 5">
    <name type="scientific">Orchesella cincta</name>
    <name type="common">Springtail</name>
    <name type="synonym">Podura cincta</name>
    <dbReference type="NCBI Taxonomy" id="48709"/>
    <lineage>
        <taxon>Eukaryota</taxon>
        <taxon>Metazoa</taxon>
        <taxon>Ecdysozoa</taxon>
        <taxon>Arthropoda</taxon>
        <taxon>Hexapoda</taxon>
        <taxon>Collembola</taxon>
        <taxon>Entomobryomorpha</taxon>
        <taxon>Entomobryoidea</taxon>
        <taxon>Orchesellidae</taxon>
        <taxon>Orchesellinae</taxon>
        <taxon>Orchesella</taxon>
    </lineage>
</organism>
<dbReference type="SMART" id="SM00256">
    <property type="entry name" value="FBOX"/>
    <property type="match status" value="1"/>
</dbReference>
<dbReference type="PROSITE" id="PS51114">
    <property type="entry name" value="FBA"/>
    <property type="match status" value="1"/>
</dbReference>
<dbReference type="SUPFAM" id="SSF81383">
    <property type="entry name" value="F-box domain"/>
    <property type="match status" value="1"/>
</dbReference>
<dbReference type="InterPro" id="IPR007397">
    <property type="entry name" value="F-box-assoc_dom"/>
</dbReference>
<dbReference type="GO" id="GO:0006516">
    <property type="term" value="P:glycoprotein catabolic process"/>
    <property type="evidence" value="ECO:0007669"/>
    <property type="project" value="TreeGrafter"/>
</dbReference>
<dbReference type="GO" id="GO:0005737">
    <property type="term" value="C:cytoplasm"/>
    <property type="evidence" value="ECO:0007669"/>
    <property type="project" value="TreeGrafter"/>
</dbReference>
<dbReference type="Gene3D" id="1.20.1280.50">
    <property type="match status" value="1"/>
</dbReference>
<dbReference type="EMBL" id="LJIJ01002740">
    <property type="protein sequence ID" value="ODM89298.1"/>
    <property type="molecule type" value="Genomic_DNA"/>
</dbReference>
<dbReference type="Pfam" id="PF12937">
    <property type="entry name" value="F-box-like"/>
    <property type="match status" value="1"/>
</dbReference>
<feature type="compositionally biased region" description="Acidic residues" evidence="1">
    <location>
        <begin position="318"/>
        <end position="338"/>
    </location>
</feature>
<sequence length="338" mass="39651">MEHLDVSLAEGLPDTVLEVILSKVPEEDILNCGLVCRTWKDLITRKSLWKIRFEDKGIPWDEVPKHVRDKAAGWMILFAHLRHRILSKNFIRNPSGHSQFDGWTIFANDGHEWLVEQVPEGCNPLPAPLPTSPFFGRNDEYSCFVTSFEWCSKYYFIDLWRDGLTPGLLELMLPFKIKCSQLYTVRFDCGGVFNWELRLLNSQEQIITKYKPPTFELPATRDWKTAEYSFQFGSEDEELLQDLRYIVFIHEGKDTQWWAGHFGMKFARSCVTFECLENEPEESDRVERLSEFGEAGGRNTLVERRRSYNNMYYHPEYEYEDDDEPGHDPYAGDEQDVN</sequence>
<dbReference type="PROSITE" id="PS50181">
    <property type="entry name" value="FBOX"/>
    <property type="match status" value="1"/>
</dbReference>
<dbReference type="GO" id="GO:0019005">
    <property type="term" value="C:SCF ubiquitin ligase complex"/>
    <property type="evidence" value="ECO:0007669"/>
    <property type="project" value="TreeGrafter"/>
</dbReference>
<dbReference type="GO" id="GO:0061630">
    <property type="term" value="F:ubiquitin protein ligase activity"/>
    <property type="evidence" value="ECO:0007669"/>
    <property type="project" value="TreeGrafter"/>
</dbReference>
<dbReference type="OMA" id="HIFFQHG"/>
<dbReference type="SMART" id="SM01198">
    <property type="entry name" value="FBA"/>
    <property type="match status" value="1"/>
</dbReference>
<dbReference type="OrthoDB" id="1107553at2759"/>
<feature type="domain" description="FBA" evidence="3">
    <location>
        <begin position="78"/>
        <end position="275"/>
    </location>
</feature>
<dbReference type="Gene3D" id="2.60.120.260">
    <property type="entry name" value="Galactose-binding domain-like"/>
    <property type="match status" value="1"/>
</dbReference>
<dbReference type="InterPro" id="IPR036047">
    <property type="entry name" value="F-box-like_dom_sf"/>
</dbReference>
<evidence type="ECO:0000259" key="2">
    <source>
        <dbReference type="PROSITE" id="PS50181"/>
    </source>
</evidence>
<keyword evidence="5" id="KW-1185">Reference proteome</keyword>
<gene>
    <name evidence="4" type="ORF">Ocin01_17385</name>
</gene>
<dbReference type="PANTHER" id="PTHR12125:SF5">
    <property type="entry name" value="F-BOX DOMAIN-CONTAINING PROTEIN"/>
    <property type="match status" value="1"/>
</dbReference>